<comment type="catalytic activity">
    <reaction evidence="7">
        <text>dITP + H2O = dIMP + diphosphate + H(+)</text>
        <dbReference type="Rhea" id="RHEA:28342"/>
        <dbReference type="ChEBI" id="CHEBI:15377"/>
        <dbReference type="ChEBI" id="CHEBI:15378"/>
        <dbReference type="ChEBI" id="CHEBI:33019"/>
        <dbReference type="ChEBI" id="CHEBI:61194"/>
        <dbReference type="ChEBI" id="CHEBI:61382"/>
        <dbReference type="EC" id="3.6.1.66"/>
    </reaction>
</comment>
<dbReference type="GO" id="GO:0046872">
    <property type="term" value="F:metal ion binding"/>
    <property type="evidence" value="ECO:0007669"/>
    <property type="project" value="UniProtKB-KW"/>
</dbReference>
<dbReference type="GO" id="GO:0005829">
    <property type="term" value="C:cytosol"/>
    <property type="evidence" value="ECO:0007669"/>
    <property type="project" value="TreeGrafter"/>
</dbReference>
<dbReference type="GO" id="GO:0009146">
    <property type="term" value="P:purine nucleoside triphosphate catabolic process"/>
    <property type="evidence" value="ECO:0007669"/>
    <property type="project" value="UniProtKB-UniRule"/>
</dbReference>
<comment type="catalytic activity">
    <reaction evidence="7">
        <text>ITP + H2O = IMP + diphosphate + H(+)</text>
        <dbReference type="Rhea" id="RHEA:29399"/>
        <dbReference type="ChEBI" id="CHEBI:15377"/>
        <dbReference type="ChEBI" id="CHEBI:15378"/>
        <dbReference type="ChEBI" id="CHEBI:33019"/>
        <dbReference type="ChEBI" id="CHEBI:58053"/>
        <dbReference type="ChEBI" id="CHEBI:61402"/>
        <dbReference type="EC" id="3.6.1.66"/>
    </reaction>
</comment>
<reference evidence="8 9" key="1">
    <citation type="submission" date="2020-02" db="EMBL/GenBank/DDBJ databases">
        <title>Complete genome sequence of the novel Campylobacter species Candidatus Campylobacter infans.</title>
        <authorList>
            <person name="Duim B."/>
            <person name="Zomer A."/>
            <person name="van der Graaf L."/>
            <person name="Wagenaar J."/>
        </authorList>
    </citation>
    <scope>NUCLEOTIDE SEQUENCE [LARGE SCALE GENOMIC DNA]</scope>
    <source>
        <strain evidence="8 9">19S00001</strain>
    </source>
</reference>
<dbReference type="EMBL" id="CP049075">
    <property type="protein sequence ID" value="QLI06070.1"/>
    <property type="molecule type" value="Genomic_DNA"/>
</dbReference>
<dbReference type="EC" id="3.6.1.66" evidence="7"/>
<dbReference type="Proteomes" id="UP000509414">
    <property type="component" value="Chromosome"/>
</dbReference>
<name>A0A7H9CIY1_9BACT</name>
<evidence type="ECO:0000256" key="2">
    <source>
        <dbReference type="ARBA" id="ARBA00022723"/>
    </source>
</evidence>
<comment type="catalytic activity">
    <reaction evidence="7">
        <text>XTP + H2O = XMP + diphosphate + H(+)</text>
        <dbReference type="Rhea" id="RHEA:28610"/>
        <dbReference type="ChEBI" id="CHEBI:15377"/>
        <dbReference type="ChEBI" id="CHEBI:15378"/>
        <dbReference type="ChEBI" id="CHEBI:33019"/>
        <dbReference type="ChEBI" id="CHEBI:57464"/>
        <dbReference type="ChEBI" id="CHEBI:61314"/>
        <dbReference type="EC" id="3.6.1.66"/>
    </reaction>
</comment>
<keyword evidence="3 7" id="KW-0547">Nucleotide-binding</keyword>
<dbReference type="PANTHER" id="PTHR11067">
    <property type="entry name" value="INOSINE TRIPHOSPHATE PYROPHOSPHATASE/HAM1 PROTEIN"/>
    <property type="match status" value="1"/>
</dbReference>
<dbReference type="GO" id="GO:0017111">
    <property type="term" value="F:ribonucleoside triphosphate phosphatase activity"/>
    <property type="evidence" value="ECO:0007669"/>
    <property type="project" value="InterPro"/>
</dbReference>
<comment type="function">
    <text evidence="7">Pyrophosphatase that catalyzes the hydrolysis of nucleoside triphosphates to their monophosphate derivatives, with a high preference for the non-canonical purine nucleotides XTP (xanthosine triphosphate), dITP (deoxyinosine triphosphate) and ITP. Seems to function as a house-cleaning enzyme that removes non-canonical purine nucleotides from the nucleotide pool, thus preventing their incorporation into DNA/RNA and avoiding chromosomal lesions.</text>
</comment>
<comment type="similarity">
    <text evidence="1 7">Belongs to the HAM1 NTPase family.</text>
</comment>
<organism evidence="8 9">
    <name type="scientific">Candidatus Campylobacter infans</name>
    <dbReference type="NCBI Taxonomy" id="2561898"/>
    <lineage>
        <taxon>Bacteria</taxon>
        <taxon>Pseudomonadati</taxon>
        <taxon>Campylobacterota</taxon>
        <taxon>Epsilonproteobacteria</taxon>
        <taxon>Campylobacterales</taxon>
        <taxon>Campylobacteraceae</taxon>
        <taxon>Campylobacter</taxon>
    </lineage>
</organism>
<feature type="binding site" evidence="7">
    <location>
        <begin position="239"/>
        <end position="240"/>
    </location>
    <ligand>
        <name>substrate</name>
    </ligand>
</feature>
<dbReference type="GO" id="GO:0009117">
    <property type="term" value="P:nucleotide metabolic process"/>
    <property type="evidence" value="ECO:0007669"/>
    <property type="project" value="UniProtKB-KW"/>
</dbReference>
<keyword evidence="6 7" id="KW-0546">Nucleotide metabolism</keyword>
<sequence>MKIILATSNAGKLKEFKSLLAPHEIIAYSEILEPFEIIEDENSFAKNAKIKAKAVYNALLKAFDGAKNPLLDECKSAWENGDLAVLSDDSGISVEALNGEPGIFSARYSSDICAKPTPASNRAKMIAKLNELNLKSSRAFYTAALALIYGNFGKNQGKGANFNQNANGAKNADFSANFNLNQNASQNEICYIVHGFLHGQVIPFERGENGFGYDFMFIADGFGRTLGELDESIKAKISHRARASDALLTILKMLENQ</sequence>
<feature type="binding site" evidence="7">
    <location>
        <begin position="7"/>
        <end position="12"/>
    </location>
    <ligand>
        <name>substrate</name>
    </ligand>
</feature>
<evidence type="ECO:0000256" key="3">
    <source>
        <dbReference type="ARBA" id="ARBA00022741"/>
    </source>
</evidence>
<evidence type="ECO:0000256" key="5">
    <source>
        <dbReference type="ARBA" id="ARBA00022842"/>
    </source>
</evidence>
<dbReference type="KEGG" id="cinf:CINF_1595"/>
<dbReference type="SUPFAM" id="SSF52972">
    <property type="entry name" value="ITPase-like"/>
    <property type="match status" value="1"/>
</dbReference>
<keyword evidence="4 7" id="KW-0378">Hydrolase</keyword>
<feature type="binding site" evidence="7">
    <location>
        <position position="89"/>
    </location>
    <ligand>
        <name>Mg(2+)</name>
        <dbReference type="ChEBI" id="CHEBI:18420"/>
    </ligand>
</feature>
<comment type="subunit">
    <text evidence="7">Homodimer.</text>
</comment>
<comment type="caution">
    <text evidence="7">Lacks conserved residue(s) required for the propagation of feature annotation.</text>
</comment>
<dbReference type="InterPro" id="IPR029001">
    <property type="entry name" value="ITPase-like_fam"/>
</dbReference>
<evidence type="ECO:0000313" key="8">
    <source>
        <dbReference type="EMBL" id="QLI06070.1"/>
    </source>
</evidence>
<dbReference type="GO" id="GO:0035870">
    <property type="term" value="F:dITP diphosphatase activity"/>
    <property type="evidence" value="ECO:0007669"/>
    <property type="project" value="UniProtKB-UniRule"/>
</dbReference>
<dbReference type="RefSeq" id="WP_179975166.1">
    <property type="nucleotide sequence ID" value="NZ_CP049075.1"/>
</dbReference>
<feature type="binding site" evidence="7">
    <location>
        <begin position="211"/>
        <end position="214"/>
    </location>
    <ligand>
        <name>substrate</name>
    </ligand>
</feature>
<dbReference type="InterPro" id="IPR020922">
    <property type="entry name" value="dITP/XTP_pyrophosphatase"/>
</dbReference>
<dbReference type="Pfam" id="PF01725">
    <property type="entry name" value="Ham1p_like"/>
    <property type="match status" value="2"/>
</dbReference>
<feature type="active site" description="Proton acceptor" evidence="7">
    <location>
        <position position="89"/>
    </location>
</feature>
<evidence type="ECO:0000256" key="6">
    <source>
        <dbReference type="ARBA" id="ARBA00023080"/>
    </source>
</evidence>
<dbReference type="Gene3D" id="3.90.950.10">
    <property type="match status" value="1"/>
</dbReference>
<dbReference type="PANTHER" id="PTHR11067:SF9">
    <property type="entry name" value="INOSINE TRIPHOSPHATE PYROPHOSPHATASE"/>
    <property type="match status" value="1"/>
</dbReference>
<dbReference type="HAMAP" id="MF_01405">
    <property type="entry name" value="Non_canon_purine_NTPase"/>
    <property type="match status" value="1"/>
</dbReference>
<evidence type="ECO:0000313" key="9">
    <source>
        <dbReference type="Proteomes" id="UP000509414"/>
    </source>
</evidence>
<keyword evidence="9" id="KW-1185">Reference proteome</keyword>
<dbReference type="InterPro" id="IPR002637">
    <property type="entry name" value="RdgB/HAM1"/>
</dbReference>
<accession>A0A7H9CIY1</accession>
<dbReference type="GO" id="GO:0036220">
    <property type="term" value="F:ITP diphosphatase activity"/>
    <property type="evidence" value="ECO:0007669"/>
    <property type="project" value="UniProtKB-UniRule"/>
</dbReference>
<feature type="binding site" evidence="7">
    <location>
        <position position="90"/>
    </location>
    <ligand>
        <name>substrate</name>
    </ligand>
</feature>
<evidence type="ECO:0000256" key="1">
    <source>
        <dbReference type="ARBA" id="ARBA00008023"/>
    </source>
</evidence>
<dbReference type="CDD" id="cd00515">
    <property type="entry name" value="HAM1"/>
    <property type="match status" value="1"/>
</dbReference>
<protein>
    <recommendedName>
        <fullName evidence="7">dITP/XTP pyrophosphatase</fullName>
        <ecNumber evidence="7">3.6.1.66</ecNumber>
    </recommendedName>
    <alternativeName>
        <fullName evidence="7">Non-canonical purine NTP pyrophosphatase</fullName>
    </alternativeName>
    <alternativeName>
        <fullName evidence="7">Non-standard purine NTP pyrophosphatase</fullName>
    </alternativeName>
    <alternativeName>
        <fullName evidence="7">Nucleoside-triphosphate diphosphatase</fullName>
    </alternativeName>
    <alternativeName>
        <fullName evidence="7">Nucleoside-triphosphate pyrophosphatase</fullName>
        <shortName evidence="7">NTPase</shortName>
    </alternativeName>
</protein>
<proteinExistence type="inferred from homology"/>
<feature type="binding site" evidence="7">
    <location>
        <position position="234"/>
    </location>
    <ligand>
        <name>substrate</name>
    </ligand>
</feature>
<dbReference type="GO" id="GO:0000166">
    <property type="term" value="F:nucleotide binding"/>
    <property type="evidence" value="ECO:0007669"/>
    <property type="project" value="UniProtKB-KW"/>
</dbReference>
<evidence type="ECO:0000256" key="7">
    <source>
        <dbReference type="HAMAP-Rule" id="MF_01405"/>
    </source>
</evidence>
<dbReference type="AlphaFoldDB" id="A0A7H9CIY1"/>
<comment type="cofactor">
    <cofactor evidence="7">
        <name>Mg(2+)</name>
        <dbReference type="ChEBI" id="CHEBI:18420"/>
    </cofactor>
    <text evidence="7">Binds 1 Mg(2+) ion per subunit.</text>
</comment>
<evidence type="ECO:0000256" key="4">
    <source>
        <dbReference type="ARBA" id="ARBA00022801"/>
    </source>
</evidence>
<gene>
    <name evidence="8" type="ORF">CINF_1595</name>
</gene>
<keyword evidence="5 7" id="KW-0460">Magnesium</keyword>
<keyword evidence="2 7" id="KW-0479">Metal-binding</keyword>
<dbReference type="GO" id="GO:0036222">
    <property type="term" value="F:XTP diphosphatase activity"/>
    <property type="evidence" value="ECO:0007669"/>
    <property type="project" value="UniProtKB-UniRule"/>
</dbReference>